<dbReference type="GO" id="GO:0047617">
    <property type="term" value="F:fatty acyl-CoA hydrolase activity"/>
    <property type="evidence" value="ECO:0007669"/>
    <property type="project" value="TreeGrafter"/>
</dbReference>
<reference evidence="3 4" key="1">
    <citation type="submission" date="2017-11" db="EMBL/GenBank/DDBJ databases">
        <title>Draft genome sequence of Rhizobiales bacterium SY3-13.</title>
        <authorList>
            <person name="Sun C."/>
        </authorList>
    </citation>
    <scope>NUCLEOTIDE SEQUENCE [LARGE SCALE GENOMIC DNA]</scope>
    <source>
        <strain evidence="3 4">SY3-13</strain>
    </source>
</reference>
<keyword evidence="4" id="KW-1185">Reference proteome</keyword>
<dbReference type="Gene3D" id="3.10.129.10">
    <property type="entry name" value="Hotdog Thioesterase"/>
    <property type="match status" value="1"/>
</dbReference>
<organism evidence="3 4">
    <name type="scientific">Minwuia thermotolerans</name>
    <dbReference type="NCBI Taxonomy" id="2056226"/>
    <lineage>
        <taxon>Bacteria</taxon>
        <taxon>Pseudomonadati</taxon>
        <taxon>Pseudomonadota</taxon>
        <taxon>Alphaproteobacteria</taxon>
        <taxon>Minwuiales</taxon>
        <taxon>Minwuiaceae</taxon>
        <taxon>Minwuia</taxon>
    </lineage>
</organism>
<dbReference type="AlphaFoldDB" id="A0A2M9G6X0"/>
<evidence type="ECO:0008006" key="5">
    <source>
        <dbReference type="Google" id="ProtNLM"/>
    </source>
</evidence>
<dbReference type="InterPro" id="IPR029069">
    <property type="entry name" value="HotDog_dom_sf"/>
</dbReference>
<comment type="caution">
    <text evidence="3">The sequence shown here is derived from an EMBL/GenBank/DDBJ whole genome shotgun (WGS) entry which is preliminary data.</text>
</comment>
<evidence type="ECO:0000256" key="2">
    <source>
        <dbReference type="ARBA" id="ARBA00022801"/>
    </source>
</evidence>
<keyword evidence="2" id="KW-0378">Hydrolase</keyword>
<evidence type="ECO:0000313" key="3">
    <source>
        <dbReference type="EMBL" id="PJK31450.1"/>
    </source>
</evidence>
<dbReference type="SUPFAM" id="SSF54637">
    <property type="entry name" value="Thioesterase/thiol ester dehydrase-isomerase"/>
    <property type="match status" value="1"/>
</dbReference>
<dbReference type="EMBL" id="PHIG01000005">
    <property type="protein sequence ID" value="PJK31450.1"/>
    <property type="molecule type" value="Genomic_DNA"/>
</dbReference>
<dbReference type="Pfam" id="PF13279">
    <property type="entry name" value="4HBT_2"/>
    <property type="match status" value="1"/>
</dbReference>
<gene>
    <name evidence="3" type="ORF">CVT23_01900</name>
</gene>
<dbReference type="PANTHER" id="PTHR31793:SF27">
    <property type="entry name" value="NOVEL THIOESTERASE SUPERFAMILY DOMAIN AND SAPOSIN A-TYPE DOMAIN CONTAINING PROTEIN (0610012H03RIK)"/>
    <property type="match status" value="1"/>
</dbReference>
<dbReference type="CDD" id="cd00586">
    <property type="entry name" value="4HBT"/>
    <property type="match status" value="1"/>
</dbReference>
<dbReference type="PANTHER" id="PTHR31793">
    <property type="entry name" value="4-HYDROXYBENZOYL-COA THIOESTERASE FAMILY MEMBER"/>
    <property type="match status" value="1"/>
</dbReference>
<dbReference type="InterPro" id="IPR050563">
    <property type="entry name" value="4-hydroxybenzoyl-CoA_TE"/>
</dbReference>
<evidence type="ECO:0000256" key="1">
    <source>
        <dbReference type="ARBA" id="ARBA00005953"/>
    </source>
</evidence>
<sequence length="124" mass="13953">MGHMNVMYYINFFDQASCHALSACGYKWTEMGDQNMGFADVKHTVEYKGEQKVGSPIVVESCVTRRGRTSLTLKHRMTNAETGELAATMEVITIHFDLAARKPVPLREDTIELIDSLLVENPED</sequence>
<proteinExistence type="inferred from homology"/>
<dbReference type="Proteomes" id="UP000229498">
    <property type="component" value="Unassembled WGS sequence"/>
</dbReference>
<protein>
    <recommendedName>
        <fullName evidence="5">Thioesterase</fullName>
    </recommendedName>
</protein>
<name>A0A2M9G6X0_9PROT</name>
<evidence type="ECO:0000313" key="4">
    <source>
        <dbReference type="Proteomes" id="UP000229498"/>
    </source>
</evidence>
<comment type="similarity">
    <text evidence="1">Belongs to the 4-hydroxybenzoyl-CoA thioesterase family.</text>
</comment>
<accession>A0A2M9G6X0</accession>